<reference evidence="1 2" key="1">
    <citation type="journal article" date="2019" name="Commun. Biol.">
        <title>The bagworm genome reveals a unique fibroin gene that provides high tensile strength.</title>
        <authorList>
            <person name="Kono N."/>
            <person name="Nakamura H."/>
            <person name="Ohtoshi R."/>
            <person name="Tomita M."/>
            <person name="Numata K."/>
            <person name="Arakawa K."/>
        </authorList>
    </citation>
    <scope>NUCLEOTIDE SEQUENCE [LARGE SCALE GENOMIC DNA]</scope>
</reference>
<name>A0A4C1XIH4_EUMVA</name>
<dbReference type="EMBL" id="BGZK01000849">
    <property type="protein sequence ID" value="GBP62772.1"/>
    <property type="molecule type" value="Genomic_DNA"/>
</dbReference>
<dbReference type="Proteomes" id="UP000299102">
    <property type="component" value="Unassembled WGS sequence"/>
</dbReference>
<protein>
    <submittedName>
        <fullName evidence="1">Uncharacterized protein</fullName>
    </submittedName>
</protein>
<organism evidence="1 2">
    <name type="scientific">Eumeta variegata</name>
    <name type="common">Bagworm moth</name>
    <name type="synonym">Eumeta japonica</name>
    <dbReference type="NCBI Taxonomy" id="151549"/>
    <lineage>
        <taxon>Eukaryota</taxon>
        <taxon>Metazoa</taxon>
        <taxon>Ecdysozoa</taxon>
        <taxon>Arthropoda</taxon>
        <taxon>Hexapoda</taxon>
        <taxon>Insecta</taxon>
        <taxon>Pterygota</taxon>
        <taxon>Neoptera</taxon>
        <taxon>Endopterygota</taxon>
        <taxon>Lepidoptera</taxon>
        <taxon>Glossata</taxon>
        <taxon>Ditrysia</taxon>
        <taxon>Tineoidea</taxon>
        <taxon>Psychidae</taxon>
        <taxon>Oiketicinae</taxon>
        <taxon>Eumeta</taxon>
    </lineage>
</organism>
<accession>A0A4C1XIH4</accession>
<keyword evidence="2" id="KW-1185">Reference proteome</keyword>
<gene>
    <name evidence="1" type="ORF">EVAR_51724_1</name>
</gene>
<comment type="caution">
    <text evidence="1">The sequence shown here is derived from an EMBL/GenBank/DDBJ whole genome shotgun (WGS) entry which is preliminary data.</text>
</comment>
<proteinExistence type="predicted"/>
<evidence type="ECO:0000313" key="2">
    <source>
        <dbReference type="Proteomes" id="UP000299102"/>
    </source>
</evidence>
<evidence type="ECO:0000313" key="1">
    <source>
        <dbReference type="EMBL" id="GBP62772.1"/>
    </source>
</evidence>
<sequence>MNYAQKLKWKWAAHVARLKDQRWTTKITFLKRLSRCGTDERAGAEDERDLLGNVSRSAKRQFYGTGTKITLK</sequence>
<dbReference type="AlphaFoldDB" id="A0A4C1XIH4"/>